<dbReference type="InterPro" id="IPR003779">
    <property type="entry name" value="CMD-like"/>
</dbReference>
<dbReference type="RefSeq" id="WP_015100694.1">
    <property type="nucleotide sequence ID" value="NC_019673.1"/>
</dbReference>
<dbReference type="AlphaFoldDB" id="K0JZA7"/>
<name>K0JZA7_SACES</name>
<dbReference type="InterPro" id="IPR004675">
    <property type="entry name" value="AhpD_core"/>
</dbReference>
<dbReference type="Pfam" id="PF02627">
    <property type="entry name" value="CMD"/>
    <property type="match status" value="1"/>
</dbReference>
<dbReference type="Gene3D" id="1.20.1290.10">
    <property type="entry name" value="AhpD-like"/>
    <property type="match status" value="1"/>
</dbReference>
<sequence>MGIVRTALRRSLKSIRYVTPVPPHAARGPVAAVYRQAEADFGMLAAPVALHSPSPTALTACWVLLRETLIASGSASRATKEAVAAAVSRQNTCPYCVTVHQATLDRLGGSFAAVEAWADRLAAHPAAGRSGDDRPIPEEQTPELLGVVLAFHYLNRVVNVFLDDSPLPAGAPAFAEQLLGRFMAAGARREYPRGAALDLLPAAPLPPDLDWAGNDPAVGDALGRTAAAFDAAGARVLSEEARDLVAARIAGWDGAPPGLGRDWAREAVSGLPADERPGTVLALLVAFASYQVDDAAVAAFGGDDAALVDLAGWAAFTAARRVTALTARTAAV</sequence>
<gene>
    <name evidence="2" type="ordered locus">BN6_32780</name>
</gene>
<accession>K0JZA7</accession>
<evidence type="ECO:0000313" key="3">
    <source>
        <dbReference type="Proteomes" id="UP000006281"/>
    </source>
</evidence>
<dbReference type="eggNOG" id="COG2128">
    <property type="taxonomic scope" value="Bacteria"/>
</dbReference>
<dbReference type="HOGENOM" id="CLU_049031_0_0_11"/>
<proteinExistence type="predicted"/>
<dbReference type="PATRIC" id="fig|1179773.3.peg.3282"/>
<dbReference type="SUPFAM" id="SSF69118">
    <property type="entry name" value="AhpD-like"/>
    <property type="match status" value="1"/>
</dbReference>
<dbReference type="Proteomes" id="UP000006281">
    <property type="component" value="Chromosome"/>
</dbReference>
<reference evidence="2 3" key="1">
    <citation type="journal article" date="2012" name="BMC Genomics">
        <title>Complete genome sequence of Saccharothrix espanaensis DSM 44229T and comparison to the other completely sequenced Pseudonocardiaceae.</title>
        <authorList>
            <person name="Strobel T."/>
            <person name="Al-Dilaimi A."/>
            <person name="Blom J."/>
            <person name="Gessner A."/>
            <person name="Kalinowski J."/>
            <person name="Luzhetska M."/>
            <person name="Puhler A."/>
            <person name="Szczepanowski R."/>
            <person name="Bechthold A."/>
            <person name="Ruckert C."/>
        </authorList>
    </citation>
    <scope>NUCLEOTIDE SEQUENCE [LARGE SCALE GENOMIC DNA]</scope>
    <source>
        <strain evidence="3">ATCC 51144 / DSM 44229 / JCM 9112 / NBRC 15066 / NRRL 15764</strain>
    </source>
</reference>
<organism evidence="2 3">
    <name type="scientific">Saccharothrix espanaensis (strain ATCC 51144 / DSM 44229 / JCM 9112 / NBRC 15066 / NRRL 15764)</name>
    <dbReference type="NCBI Taxonomy" id="1179773"/>
    <lineage>
        <taxon>Bacteria</taxon>
        <taxon>Bacillati</taxon>
        <taxon>Actinomycetota</taxon>
        <taxon>Actinomycetes</taxon>
        <taxon>Pseudonocardiales</taxon>
        <taxon>Pseudonocardiaceae</taxon>
        <taxon>Saccharothrix</taxon>
    </lineage>
</organism>
<evidence type="ECO:0000259" key="1">
    <source>
        <dbReference type="Pfam" id="PF02627"/>
    </source>
</evidence>
<keyword evidence="3" id="KW-1185">Reference proteome</keyword>
<dbReference type="OrthoDB" id="3342615at2"/>
<dbReference type="KEGG" id="sesp:BN6_32780"/>
<evidence type="ECO:0000313" key="2">
    <source>
        <dbReference type="EMBL" id="CCH30582.1"/>
    </source>
</evidence>
<dbReference type="STRING" id="1179773.BN6_32780"/>
<dbReference type="EMBL" id="HE804045">
    <property type="protein sequence ID" value="CCH30582.1"/>
    <property type="molecule type" value="Genomic_DNA"/>
</dbReference>
<dbReference type="NCBIfam" id="TIGR00778">
    <property type="entry name" value="ahpD_dom"/>
    <property type="match status" value="1"/>
</dbReference>
<dbReference type="BioCyc" id="SESP1179773:BN6_RS15955-MONOMER"/>
<protein>
    <recommendedName>
        <fullName evidence="1">Carboxymuconolactone decarboxylase-like domain-containing protein</fullName>
    </recommendedName>
</protein>
<dbReference type="InterPro" id="IPR029032">
    <property type="entry name" value="AhpD-like"/>
</dbReference>
<dbReference type="GO" id="GO:0051920">
    <property type="term" value="F:peroxiredoxin activity"/>
    <property type="evidence" value="ECO:0007669"/>
    <property type="project" value="InterPro"/>
</dbReference>
<feature type="domain" description="Carboxymuconolactone decarboxylase-like" evidence="1">
    <location>
        <begin position="60"/>
        <end position="108"/>
    </location>
</feature>